<proteinExistence type="predicted"/>
<dbReference type="EMBL" id="LXQA010630502">
    <property type="protein sequence ID" value="MCI63069.1"/>
    <property type="molecule type" value="Genomic_DNA"/>
</dbReference>
<sequence length="55" mass="5959">CVVILLVVARRAGVIGAACIAAMFRAFWLLVPALRAEWCCAARMFGLVGLTFVDF</sequence>
<reference evidence="2 3" key="1">
    <citation type="journal article" date="2018" name="Front. Plant Sci.">
        <title>Red Clover (Trifolium pratense) and Zigzag Clover (T. medium) - A Picture of Genomic Similarities and Differences.</title>
        <authorList>
            <person name="Dluhosova J."/>
            <person name="Istvanek J."/>
            <person name="Nedelnik J."/>
            <person name="Repkova J."/>
        </authorList>
    </citation>
    <scope>NUCLEOTIDE SEQUENCE [LARGE SCALE GENOMIC DNA]</scope>
    <source>
        <strain evidence="3">cv. 10/8</strain>
        <tissue evidence="2">Leaf</tissue>
    </source>
</reference>
<accession>A0A392TPE6</accession>
<name>A0A392TPE6_9FABA</name>
<evidence type="ECO:0000313" key="3">
    <source>
        <dbReference type="Proteomes" id="UP000265520"/>
    </source>
</evidence>
<keyword evidence="3" id="KW-1185">Reference proteome</keyword>
<feature type="non-terminal residue" evidence="2">
    <location>
        <position position="1"/>
    </location>
</feature>
<organism evidence="2 3">
    <name type="scientific">Trifolium medium</name>
    <dbReference type="NCBI Taxonomy" id="97028"/>
    <lineage>
        <taxon>Eukaryota</taxon>
        <taxon>Viridiplantae</taxon>
        <taxon>Streptophyta</taxon>
        <taxon>Embryophyta</taxon>
        <taxon>Tracheophyta</taxon>
        <taxon>Spermatophyta</taxon>
        <taxon>Magnoliopsida</taxon>
        <taxon>eudicotyledons</taxon>
        <taxon>Gunneridae</taxon>
        <taxon>Pentapetalae</taxon>
        <taxon>rosids</taxon>
        <taxon>fabids</taxon>
        <taxon>Fabales</taxon>
        <taxon>Fabaceae</taxon>
        <taxon>Papilionoideae</taxon>
        <taxon>50 kb inversion clade</taxon>
        <taxon>NPAAA clade</taxon>
        <taxon>Hologalegina</taxon>
        <taxon>IRL clade</taxon>
        <taxon>Trifolieae</taxon>
        <taxon>Trifolium</taxon>
    </lineage>
</organism>
<dbReference type="Proteomes" id="UP000265520">
    <property type="component" value="Unassembled WGS sequence"/>
</dbReference>
<keyword evidence="1" id="KW-1133">Transmembrane helix</keyword>
<feature type="transmembrane region" description="Helical" evidence="1">
    <location>
        <begin position="12"/>
        <end position="34"/>
    </location>
</feature>
<protein>
    <submittedName>
        <fullName evidence="2">Uncharacterized protein</fullName>
    </submittedName>
</protein>
<dbReference type="AlphaFoldDB" id="A0A392TPE6"/>
<evidence type="ECO:0000313" key="2">
    <source>
        <dbReference type="EMBL" id="MCI63069.1"/>
    </source>
</evidence>
<keyword evidence="1" id="KW-0472">Membrane</keyword>
<evidence type="ECO:0000256" key="1">
    <source>
        <dbReference type="SAM" id="Phobius"/>
    </source>
</evidence>
<keyword evidence="1" id="KW-0812">Transmembrane</keyword>
<comment type="caution">
    <text evidence="2">The sequence shown here is derived from an EMBL/GenBank/DDBJ whole genome shotgun (WGS) entry which is preliminary data.</text>
</comment>